<reference evidence="1 2" key="1">
    <citation type="journal article" date="2024" name="Nat. Commun.">
        <title>Phylogenomics reveals the evolutionary origins of lichenization in chlorophyte algae.</title>
        <authorList>
            <person name="Puginier C."/>
            <person name="Libourel C."/>
            <person name="Otte J."/>
            <person name="Skaloud P."/>
            <person name="Haon M."/>
            <person name="Grisel S."/>
            <person name="Petersen M."/>
            <person name="Berrin J.G."/>
            <person name="Delaux P.M."/>
            <person name="Dal Grande F."/>
            <person name="Keller J."/>
        </authorList>
    </citation>
    <scope>NUCLEOTIDE SEQUENCE [LARGE SCALE GENOMIC DNA]</scope>
    <source>
        <strain evidence="1 2">SAG 2036</strain>
    </source>
</reference>
<gene>
    <name evidence="1" type="ORF">WJX73_009479</name>
</gene>
<dbReference type="Proteomes" id="UP001465755">
    <property type="component" value="Unassembled WGS sequence"/>
</dbReference>
<evidence type="ECO:0000313" key="1">
    <source>
        <dbReference type="EMBL" id="KAK9807134.1"/>
    </source>
</evidence>
<comment type="caution">
    <text evidence="1">The sequence shown here is derived from an EMBL/GenBank/DDBJ whole genome shotgun (WGS) entry which is preliminary data.</text>
</comment>
<keyword evidence="2" id="KW-1185">Reference proteome</keyword>
<dbReference type="Gene3D" id="1.25.10.10">
    <property type="entry name" value="Leucine-rich Repeat Variant"/>
    <property type="match status" value="1"/>
</dbReference>
<dbReference type="EMBL" id="JALJOQ010000034">
    <property type="protein sequence ID" value="KAK9807134.1"/>
    <property type="molecule type" value="Genomic_DNA"/>
</dbReference>
<accession>A0AAW1PGY7</accession>
<dbReference type="InterPro" id="IPR011989">
    <property type="entry name" value="ARM-like"/>
</dbReference>
<dbReference type="AlphaFoldDB" id="A0AAW1PGY7"/>
<organism evidence="1 2">
    <name type="scientific">Symbiochloris irregularis</name>
    <dbReference type="NCBI Taxonomy" id="706552"/>
    <lineage>
        <taxon>Eukaryota</taxon>
        <taxon>Viridiplantae</taxon>
        <taxon>Chlorophyta</taxon>
        <taxon>core chlorophytes</taxon>
        <taxon>Trebouxiophyceae</taxon>
        <taxon>Trebouxiales</taxon>
        <taxon>Trebouxiaceae</taxon>
        <taxon>Symbiochloris</taxon>
    </lineage>
</organism>
<protein>
    <submittedName>
        <fullName evidence="1">Uncharacterized protein</fullName>
    </submittedName>
</protein>
<dbReference type="SUPFAM" id="SSF48371">
    <property type="entry name" value="ARM repeat"/>
    <property type="match status" value="1"/>
</dbReference>
<dbReference type="InterPro" id="IPR016024">
    <property type="entry name" value="ARM-type_fold"/>
</dbReference>
<name>A0AAW1PGY7_9CHLO</name>
<sequence length="266" mass="29000">MAFEQRLLTNGCCCCVQEAQISVSIFAPSLTLAPSLQAWHTASGMPLTHEKSRFASQSLDATLDAMGLDLTHVEDEQQATARMAQPQVPVVSAEALQSIAASARALSDSDQFEAKNNAARVLRQMAGQEHLRRPVADAALLALVGLLKEVDNQEGRRLAAQVIFSLTQTRGISKRLLMTDEALKELHSLLKDTANTTGRLYAAWTLEKLTNISHSIKFRPETCQRVANECSSALISLLQDTTYPDGRTHAAAALSDMAVRQLCGRW</sequence>
<proteinExistence type="predicted"/>
<evidence type="ECO:0000313" key="2">
    <source>
        <dbReference type="Proteomes" id="UP001465755"/>
    </source>
</evidence>